<dbReference type="PANTHER" id="PTHR34059">
    <property type="entry name" value="EXPRESSED PROTEIN"/>
    <property type="match status" value="1"/>
</dbReference>
<evidence type="ECO:0000313" key="2">
    <source>
        <dbReference type="EMBL" id="KAK8565949.1"/>
    </source>
</evidence>
<feature type="region of interest" description="Disordered" evidence="1">
    <location>
        <begin position="537"/>
        <end position="561"/>
    </location>
</feature>
<evidence type="ECO:0000256" key="1">
    <source>
        <dbReference type="SAM" id="MobiDB-lite"/>
    </source>
</evidence>
<feature type="region of interest" description="Disordered" evidence="1">
    <location>
        <begin position="1"/>
        <end position="22"/>
    </location>
</feature>
<dbReference type="EMBL" id="JBBPBM010000010">
    <property type="protein sequence ID" value="KAK8565949.1"/>
    <property type="molecule type" value="Genomic_DNA"/>
</dbReference>
<feature type="region of interest" description="Disordered" evidence="1">
    <location>
        <begin position="429"/>
        <end position="523"/>
    </location>
</feature>
<gene>
    <name evidence="2" type="ORF">V6N12_059493</name>
</gene>
<reference evidence="2 3" key="1">
    <citation type="journal article" date="2024" name="G3 (Bethesda)">
        <title>Genome assembly of Hibiscus sabdariffa L. provides insights into metabolisms of medicinal natural products.</title>
        <authorList>
            <person name="Kim T."/>
        </authorList>
    </citation>
    <scope>NUCLEOTIDE SEQUENCE [LARGE SCALE GENOMIC DNA]</scope>
    <source>
        <strain evidence="2">TK-2024</strain>
        <tissue evidence="2">Old leaves</tissue>
    </source>
</reference>
<feature type="region of interest" description="Disordered" evidence="1">
    <location>
        <begin position="228"/>
        <end position="369"/>
    </location>
</feature>
<accession>A0ABR2EV93</accession>
<organism evidence="2 3">
    <name type="scientific">Hibiscus sabdariffa</name>
    <name type="common">roselle</name>
    <dbReference type="NCBI Taxonomy" id="183260"/>
    <lineage>
        <taxon>Eukaryota</taxon>
        <taxon>Viridiplantae</taxon>
        <taxon>Streptophyta</taxon>
        <taxon>Embryophyta</taxon>
        <taxon>Tracheophyta</taxon>
        <taxon>Spermatophyta</taxon>
        <taxon>Magnoliopsida</taxon>
        <taxon>eudicotyledons</taxon>
        <taxon>Gunneridae</taxon>
        <taxon>Pentapetalae</taxon>
        <taxon>rosids</taxon>
        <taxon>malvids</taxon>
        <taxon>Malvales</taxon>
        <taxon>Malvaceae</taxon>
        <taxon>Malvoideae</taxon>
        <taxon>Hibiscus</taxon>
    </lineage>
</organism>
<protein>
    <submittedName>
        <fullName evidence="2">Uncharacterized protein</fullName>
    </submittedName>
</protein>
<feature type="compositionally biased region" description="Polar residues" evidence="1">
    <location>
        <begin position="541"/>
        <end position="561"/>
    </location>
</feature>
<feature type="compositionally biased region" description="Polar residues" evidence="1">
    <location>
        <begin position="351"/>
        <end position="361"/>
    </location>
</feature>
<dbReference type="InterPro" id="IPR008480">
    <property type="entry name" value="DUF761_pln"/>
</dbReference>
<keyword evidence="3" id="KW-1185">Reference proteome</keyword>
<dbReference type="Pfam" id="PF05553">
    <property type="entry name" value="DUF761"/>
    <property type="match status" value="1"/>
</dbReference>
<dbReference type="Proteomes" id="UP001472677">
    <property type="component" value="Unassembled WGS sequence"/>
</dbReference>
<dbReference type="PANTHER" id="PTHR34059:SF6">
    <property type="entry name" value="DUF4408 DOMAIN-CONTAINING PROTEIN"/>
    <property type="match status" value="1"/>
</dbReference>
<feature type="compositionally biased region" description="Low complexity" evidence="1">
    <location>
        <begin position="429"/>
        <end position="440"/>
    </location>
</feature>
<sequence length="561" mass="61990">MSSFIPIFTSPKEEEKTRQNGLKQRSFCPLIMADSYPPRSSTKANTINRDDVSNNYTPRFLGKSLFVTFFLIAIPLFPSQAPEFINQTVLNKFWELLHLLFIGIAVSYGLFGRRNVDNVSHDASHSYASGIPNFLSVFEDGFGDHSMYYSEQGKAGSFNVKNGSFENPLEEKVVQAWSSKYVQGEPMVVLAQPHCELGLFVDRKPLGLPVRSLNSRVEGGDSPEFCNVSSVIDSSDSSDKSESGGFSDLGSENLVGKYNESDVPGSPIAWRPRSVRMRQRVDGGGATRPSHFRPLSVDETQFRSLKSQSLLSQPSSHSPSSLSPSHSSSSESPNSKMIESPMERSSRRSFPHTSVNASHSRQYGDGSLLGTNSRIFFKDELKEFCDSKKYDSSSSTKEWISGYPLKFDAKPLAPSKASLRGKSVRTIRTFRGSGSTRGTTNAGEKEENHTKGKSTMGSEGSKGESKPKFEQYNLPVGFKRQNREHQEGSENSESESEDEEFRVSSGEETISGTFSVAGSDSYEVDRKAGEFIAKFKEQIRLQRTTSIDSPNGTNTSGNFSR</sequence>
<comment type="caution">
    <text evidence="2">The sequence shown here is derived from an EMBL/GenBank/DDBJ whole genome shotgun (WGS) entry which is preliminary data.</text>
</comment>
<evidence type="ECO:0000313" key="3">
    <source>
        <dbReference type="Proteomes" id="UP001472677"/>
    </source>
</evidence>
<proteinExistence type="predicted"/>
<feature type="compositionally biased region" description="Low complexity" evidence="1">
    <location>
        <begin position="304"/>
        <end position="336"/>
    </location>
</feature>
<feature type="compositionally biased region" description="Acidic residues" evidence="1">
    <location>
        <begin position="490"/>
        <end position="500"/>
    </location>
</feature>
<feature type="compositionally biased region" description="Polar residues" evidence="1">
    <location>
        <begin position="506"/>
        <end position="518"/>
    </location>
</feature>
<name>A0ABR2EV93_9ROSI</name>